<gene>
    <name evidence="1" type="ORF">WISP_49120</name>
</gene>
<reference evidence="1" key="1">
    <citation type="submission" date="2019-10" db="EMBL/GenBank/DDBJ databases">
        <authorList>
            <person name="Soares A.E.R."/>
            <person name="Aleixo A."/>
            <person name="Schneider P."/>
            <person name="Miyaki C.Y."/>
            <person name="Schneider M.P."/>
            <person name="Mello C."/>
            <person name="Vasconcelos A.T.R."/>
        </authorList>
    </citation>
    <scope>NUCLEOTIDE SEQUENCE</scope>
    <source>
        <tissue evidence="1">Muscle</tissue>
    </source>
</reference>
<organism evidence="1 2">
    <name type="scientific">Willisornis vidua</name>
    <name type="common">Xingu scale-backed antbird</name>
    <dbReference type="NCBI Taxonomy" id="1566151"/>
    <lineage>
        <taxon>Eukaryota</taxon>
        <taxon>Metazoa</taxon>
        <taxon>Chordata</taxon>
        <taxon>Craniata</taxon>
        <taxon>Vertebrata</taxon>
        <taxon>Euteleostomi</taxon>
        <taxon>Archelosauria</taxon>
        <taxon>Archosauria</taxon>
        <taxon>Dinosauria</taxon>
        <taxon>Saurischia</taxon>
        <taxon>Theropoda</taxon>
        <taxon>Coelurosauria</taxon>
        <taxon>Aves</taxon>
        <taxon>Neognathae</taxon>
        <taxon>Neoaves</taxon>
        <taxon>Telluraves</taxon>
        <taxon>Australaves</taxon>
        <taxon>Passeriformes</taxon>
        <taxon>Thamnophilidae</taxon>
        <taxon>Willisornis</taxon>
    </lineage>
</organism>
<protein>
    <submittedName>
        <fullName evidence="1">Uncharacterized protein</fullName>
    </submittedName>
</protein>
<sequence length="194" mass="21845">MERIKVPDEALEESWVWESAEAASSLFLHNRSHQLASLEHWEVEQLTPGPVQWEIQRGPKEPREMTFLAFPWFSLIVFKYKGEYSPGDISIGEKVSGCQPGEEVKPYGTKLSGAVDIPEGCNAIQRDLEQLKKCARGNLMRFNKTKGKVLHLGQSNPWYQYRHGDEGIESSSAEKHSGVLVDEEARHDPAALAV</sequence>
<accession>A0ABQ9DE82</accession>
<keyword evidence="2" id="KW-1185">Reference proteome</keyword>
<comment type="caution">
    <text evidence="1">The sequence shown here is derived from an EMBL/GenBank/DDBJ whole genome shotgun (WGS) entry which is preliminary data.</text>
</comment>
<evidence type="ECO:0000313" key="1">
    <source>
        <dbReference type="EMBL" id="KAJ7420289.1"/>
    </source>
</evidence>
<name>A0ABQ9DE82_9PASS</name>
<evidence type="ECO:0000313" key="2">
    <source>
        <dbReference type="Proteomes" id="UP001145742"/>
    </source>
</evidence>
<dbReference type="Proteomes" id="UP001145742">
    <property type="component" value="Unassembled WGS sequence"/>
</dbReference>
<dbReference type="EMBL" id="WHWB01033360">
    <property type="protein sequence ID" value="KAJ7420289.1"/>
    <property type="molecule type" value="Genomic_DNA"/>
</dbReference>
<proteinExistence type="predicted"/>